<evidence type="ECO:0000313" key="2">
    <source>
        <dbReference type="Proteomes" id="UP001151760"/>
    </source>
</evidence>
<proteinExistence type="predicted"/>
<evidence type="ECO:0000313" key="1">
    <source>
        <dbReference type="EMBL" id="GJT22090.1"/>
    </source>
</evidence>
<dbReference type="EMBL" id="BQNB010013942">
    <property type="protein sequence ID" value="GJT22090.1"/>
    <property type="molecule type" value="Genomic_DNA"/>
</dbReference>
<comment type="caution">
    <text evidence="1">The sequence shown here is derived from an EMBL/GenBank/DDBJ whole genome shotgun (WGS) entry which is preliminary data.</text>
</comment>
<dbReference type="Proteomes" id="UP001151760">
    <property type="component" value="Unassembled WGS sequence"/>
</dbReference>
<reference evidence="1" key="1">
    <citation type="journal article" date="2022" name="Int. J. Mol. Sci.">
        <title>Draft Genome of Tanacetum Coccineum: Genomic Comparison of Closely Related Tanacetum-Family Plants.</title>
        <authorList>
            <person name="Yamashiro T."/>
            <person name="Shiraishi A."/>
            <person name="Nakayama K."/>
            <person name="Satake H."/>
        </authorList>
    </citation>
    <scope>NUCLEOTIDE SEQUENCE</scope>
</reference>
<protein>
    <submittedName>
        <fullName evidence="1">Uncharacterized protein</fullName>
    </submittedName>
</protein>
<organism evidence="1 2">
    <name type="scientific">Tanacetum coccineum</name>
    <dbReference type="NCBI Taxonomy" id="301880"/>
    <lineage>
        <taxon>Eukaryota</taxon>
        <taxon>Viridiplantae</taxon>
        <taxon>Streptophyta</taxon>
        <taxon>Embryophyta</taxon>
        <taxon>Tracheophyta</taxon>
        <taxon>Spermatophyta</taxon>
        <taxon>Magnoliopsida</taxon>
        <taxon>eudicotyledons</taxon>
        <taxon>Gunneridae</taxon>
        <taxon>Pentapetalae</taxon>
        <taxon>asterids</taxon>
        <taxon>campanulids</taxon>
        <taxon>Asterales</taxon>
        <taxon>Asteraceae</taxon>
        <taxon>Asteroideae</taxon>
        <taxon>Anthemideae</taxon>
        <taxon>Anthemidinae</taxon>
        <taxon>Tanacetum</taxon>
    </lineage>
</organism>
<name>A0ABQ5C4P1_9ASTR</name>
<accession>A0ABQ5C4P1</accession>
<sequence>MMQESKVHKFSNGMLMRIIEKLDYMVKDYEVFKFNPGMEWRDLNKDDKQRSQEFIKLIERRLEISQNRRALPRDNPLVSVKVLRYDIKRSKSKNKGIVPTEMELVLEKTQQCTSHEVSVSTKGVEE</sequence>
<gene>
    <name evidence="1" type="ORF">Tco_0892027</name>
</gene>
<keyword evidence="2" id="KW-1185">Reference proteome</keyword>
<reference evidence="1" key="2">
    <citation type="submission" date="2022-01" db="EMBL/GenBank/DDBJ databases">
        <authorList>
            <person name="Yamashiro T."/>
            <person name="Shiraishi A."/>
            <person name="Satake H."/>
            <person name="Nakayama K."/>
        </authorList>
    </citation>
    <scope>NUCLEOTIDE SEQUENCE</scope>
</reference>